<reference evidence="1" key="1">
    <citation type="submission" date="2024-09" db="EMBL/GenBank/DDBJ databases">
        <authorList>
            <person name="Liu J."/>
        </authorList>
    </citation>
    <scope>NUCLEOTIDE SEQUENCE</scope>
    <source>
        <strain evidence="1">NBU2967</strain>
    </source>
</reference>
<dbReference type="Proteomes" id="UP001595191">
    <property type="component" value="Unassembled WGS sequence"/>
</dbReference>
<protein>
    <submittedName>
        <fullName evidence="1">3-oxoacyl-ACP synthase</fullName>
    </submittedName>
</protein>
<accession>A0ACC7LI19</accession>
<dbReference type="EMBL" id="JBHFPV010000001">
    <property type="protein sequence ID" value="MFH6603184.1"/>
    <property type="molecule type" value="Genomic_DNA"/>
</dbReference>
<organism evidence="1 2">
    <name type="scientific">Meishania litoralis</name>
    <dbReference type="NCBI Taxonomy" id="3434685"/>
    <lineage>
        <taxon>Bacteria</taxon>
        <taxon>Pseudomonadati</taxon>
        <taxon>Bacteroidota</taxon>
        <taxon>Flavobacteriia</taxon>
        <taxon>Flavobacteriales</taxon>
        <taxon>Flavobacteriaceae</taxon>
        <taxon>Meishania</taxon>
    </lineage>
</organism>
<comment type="caution">
    <text evidence="1">The sequence shown here is derived from an EMBL/GenBank/DDBJ whole genome shotgun (WGS) entry which is preliminary data.</text>
</comment>
<sequence length="152" mass="16766">MTESVSKKQLLRFCEDYIQTRIFRILGQIDGFRQALTSETKSSAGDKHETGRAMLQLERGKLGRQLAEAEATKVTLSKVDINARFDKVALGSLVKTTKASYFLSISAGEFKSGQTLVYCISISTPIGKLLLGSSVGEIFSFKEEDFTILEIS</sequence>
<proteinExistence type="predicted"/>
<gene>
    <name evidence="1" type="ORF">ACEZ3G_06840</name>
</gene>
<evidence type="ECO:0000313" key="1">
    <source>
        <dbReference type="EMBL" id="MFH6603184.1"/>
    </source>
</evidence>
<name>A0ACC7LI19_9FLAO</name>
<evidence type="ECO:0000313" key="2">
    <source>
        <dbReference type="Proteomes" id="UP001595191"/>
    </source>
</evidence>
<keyword evidence="2" id="KW-1185">Reference proteome</keyword>